<evidence type="ECO:0000313" key="3">
    <source>
        <dbReference type="Proteomes" id="UP000708208"/>
    </source>
</evidence>
<dbReference type="AlphaFoldDB" id="A0A8J2PXZ1"/>
<sequence>TEQISISTTVDPVQETPKQDVPSSQGDHPASASSCQGPVSSVPALSPTGRIPYHPQFTQSHSKHPQRRIIQADPNLSNVSDALFSDSEDGDEAPYQPKIQGVT</sequence>
<gene>
    <name evidence="2" type="ORF">AFUS01_LOCUS42091</name>
</gene>
<accession>A0A8J2PXZ1</accession>
<feature type="non-terminal residue" evidence="2">
    <location>
        <position position="1"/>
    </location>
</feature>
<dbReference type="Proteomes" id="UP000708208">
    <property type="component" value="Unassembled WGS sequence"/>
</dbReference>
<feature type="compositionally biased region" description="Polar residues" evidence="1">
    <location>
        <begin position="21"/>
        <end position="39"/>
    </location>
</feature>
<evidence type="ECO:0000256" key="1">
    <source>
        <dbReference type="SAM" id="MobiDB-lite"/>
    </source>
</evidence>
<comment type="caution">
    <text evidence="2">The sequence shown here is derived from an EMBL/GenBank/DDBJ whole genome shotgun (WGS) entry which is preliminary data.</text>
</comment>
<proteinExistence type="predicted"/>
<feature type="compositionally biased region" description="Polar residues" evidence="1">
    <location>
        <begin position="1"/>
        <end position="11"/>
    </location>
</feature>
<keyword evidence="3" id="KW-1185">Reference proteome</keyword>
<feature type="region of interest" description="Disordered" evidence="1">
    <location>
        <begin position="1"/>
        <end position="103"/>
    </location>
</feature>
<dbReference type="EMBL" id="CAJVCH010564902">
    <property type="protein sequence ID" value="CAG7832407.1"/>
    <property type="molecule type" value="Genomic_DNA"/>
</dbReference>
<organism evidence="2 3">
    <name type="scientific">Allacma fusca</name>
    <dbReference type="NCBI Taxonomy" id="39272"/>
    <lineage>
        <taxon>Eukaryota</taxon>
        <taxon>Metazoa</taxon>
        <taxon>Ecdysozoa</taxon>
        <taxon>Arthropoda</taxon>
        <taxon>Hexapoda</taxon>
        <taxon>Collembola</taxon>
        <taxon>Symphypleona</taxon>
        <taxon>Sminthuridae</taxon>
        <taxon>Allacma</taxon>
    </lineage>
</organism>
<name>A0A8J2PXZ1_9HEXA</name>
<reference evidence="2" key="1">
    <citation type="submission" date="2021-06" db="EMBL/GenBank/DDBJ databases">
        <authorList>
            <person name="Hodson N. C."/>
            <person name="Mongue J. A."/>
            <person name="Jaron S. K."/>
        </authorList>
    </citation>
    <scope>NUCLEOTIDE SEQUENCE</scope>
</reference>
<evidence type="ECO:0000313" key="2">
    <source>
        <dbReference type="EMBL" id="CAG7832407.1"/>
    </source>
</evidence>
<protein>
    <submittedName>
        <fullName evidence="2">Uncharacterized protein</fullName>
    </submittedName>
</protein>